<sequence>MPALTLSSTVCPTTSIGASIAAHVLEPLADIAGEQRFILNYEDTFGGSVNQAMSGGAPPSISRF</sequence>
<reference evidence="1 2" key="1">
    <citation type="submission" date="2017-08" db="EMBL/GenBank/DDBJ databases">
        <title>Fine stratification of microbial communities through a metagenomic profile of the photic zone.</title>
        <authorList>
            <person name="Haro-Moreno J.M."/>
            <person name="Lopez-Perez M."/>
            <person name="De La Torre J."/>
            <person name="Picazo A."/>
            <person name="Camacho A."/>
            <person name="Rodriguez-Valera F."/>
        </authorList>
    </citation>
    <scope>NUCLEOTIDE SEQUENCE [LARGE SCALE GENOMIC DNA]</scope>
    <source>
        <strain evidence="1">MED-G24</strain>
    </source>
</reference>
<evidence type="ECO:0000313" key="1">
    <source>
        <dbReference type="EMBL" id="PDH37167.1"/>
    </source>
</evidence>
<comment type="caution">
    <text evidence="1">The sequence shown here is derived from an EMBL/GenBank/DDBJ whole genome shotgun (WGS) entry which is preliminary data.</text>
</comment>
<proteinExistence type="predicted"/>
<organism evidence="1 2">
    <name type="scientific">OM182 bacterium MED-G24</name>
    <dbReference type="NCBI Taxonomy" id="1986255"/>
    <lineage>
        <taxon>Bacteria</taxon>
        <taxon>Pseudomonadati</taxon>
        <taxon>Pseudomonadota</taxon>
        <taxon>Gammaproteobacteria</taxon>
        <taxon>OMG group</taxon>
        <taxon>OM182 clade</taxon>
    </lineage>
</organism>
<protein>
    <submittedName>
        <fullName evidence="1">Uncharacterized protein</fullName>
    </submittedName>
</protein>
<evidence type="ECO:0000313" key="2">
    <source>
        <dbReference type="Proteomes" id="UP000219327"/>
    </source>
</evidence>
<dbReference type="EMBL" id="NTKD01000052">
    <property type="protein sequence ID" value="PDH37167.1"/>
    <property type="molecule type" value="Genomic_DNA"/>
</dbReference>
<dbReference type="Proteomes" id="UP000219327">
    <property type="component" value="Unassembled WGS sequence"/>
</dbReference>
<name>A0A2A5WLM3_9GAMM</name>
<dbReference type="AlphaFoldDB" id="A0A2A5WLM3"/>
<accession>A0A2A5WLM3</accession>
<gene>
    <name evidence="1" type="ORF">CNE99_08550</name>
</gene>